<name>A0A0E3S933_9EURY</name>
<evidence type="ECO:0000259" key="1">
    <source>
        <dbReference type="Pfam" id="PF15919"/>
    </source>
</evidence>
<evidence type="ECO:0000313" key="3">
    <source>
        <dbReference type="Proteomes" id="UP000033072"/>
    </source>
</evidence>
<feature type="domain" description="HicB-like antitoxin of toxin-antitoxin system" evidence="1">
    <location>
        <begin position="6"/>
        <end position="62"/>
    </location>
</feature>
<evidence type="ECO:0000313" key="2">
    <source>
        <dbReference type="EMBL" id="AKB76082.1"/>
    </source>
</evidence>
<dbReference type="InterPro" id="IPR035069">
    <property type="entry name" value="TTHA1013/TTHA0281-like"/>
</dbReference>
<dbReference type="HOGENOM" id="CLU_114047_2_2_2"/>
<dbReference type="AlphaFoldDB" id="A0A0E3S933"/>
<dbReference type="Proteomes" id="UP000033072">
    <property type="component" value="Chromosome"/>
</dbReference>
<keyword evidence="3" id="KW-1185">Reference proteome</keyword>
<dbReference type="PATRIC" id="fig|1434111.4.peg.3730"/>
<dbReference type="InterPro" id="IPR051404">
    <property type="entry name" value="TA_system_antitoxin"/>
</dbReference>
<dbReference type="EMBL" id="CP009515">
    <property type="protein sequence ID" value="AKB76082.1"/>
    <property type="molecule type" value="Genomic_DNA"/>
</dbReference>
<proteinExistence type="predicted"/>
<protein>
    <recommendedName>
        <fullName evidence="1">HicB-like antitoxin of toxin-antitoxin system domain-containing protein</fullName>
    </recommendedName>
</protein>
<dbReference type="InterPro" id="IPR031807">
    <property type="entry name" value="HicB-like"/>
</dbReference>
<dbReference type="GeneID" id="24807679"/>
<dbReference type="PANTHER" id="PTHR34504:SF4">
    <property type="entry name" value="ANTITOXIN HICB"/>
    <property type="match status" value="1"/>
</dbReference>
<sequence>MTKQKFVVLIEKDEDDVYIGTVPELKGCYSYGDTLDELMENIREAILAHLELLKSRNEPLPPIKFQGIQEIEIEA</sequence>
<dbReference type="Gene3D" id="3.30.160.250">
    <property type="match status" value="1"/>
</dbReference>
<accession>A0A0E3S933</accession>
<organism evidence="2 3">
    <name type="scientific">Methanosarcina lacustris Z-7289</name>
    <dbReference type="NCBI Taxonomy" id="1434111"/>
    <lineage>
        <taxon>Archaea</taxon>
        <taxon>Methanobacteriati</taxon>
        <taxon>Methanobacteriota</taxon>
        <taxon>Stenosarchaea group</taxon>
        <taxon>Methanomicrobia</taxon>
        <taxon>Methanosarcinales</taxon>
        <taxon>Methanosarcinaceae</taxon>
        <taxon>Methanosarcina</taxon>
    </lineage>
</organism>
<gene>
    <name evidence="2" type="ORF">MSLAZ_2821</name>
</gene>
<dbReference type="KEGG" id="mls:MSLAZ_2821"/>
<dbReference type="Pfam" id="PF15919">
    <property type="entry name" value="HicB_lk_antitox"/>
    <property type="match status" value="1"/>
</dbReference>
<reference evidence="2 3" key="1">
    <citation type="submission" date="2014-07" db="EMBL/GenBank/DDBJ databases">
        <title>Methanogenic archaea and the global carbon cycle.</title>
        <authorList>
            <person name="Henriksen J.R."/>
            <person name="Luke J."/>
            <person name="Reinhart S."/>
            <person name="Benedict M.N."/>
            <person name="Youngblut N.D."/>
            <person name="Metcalf M.E."/>
            <person name="Whitaker R.J."/>
            <person name="Metcalf W.W."/>
        </authorList>
    </citation>
    <scope>NUCLEOTIDE SEQUENCE [LARGE SCALE GENOMIC DNA]</scope>
    <source>
        <strain evidence="2 3">Z-7289</strain>
    </source>
</reference>
<dbReference type="OrthoDB" id="133743at2157"/>
<dbReference type="PANTHER" id="PTHR34504">
    <property type="entry name" value="ANTITOXIN HICB"/>
    <property type="match status" value="1"/>
</dbReference>
<dbReference type="RefSeq" id="WP_048048124.1">
    <property type="nucleotide sequence ID" value="NZ_CP009515.1"/>
</dbReference>
<dbReference type="STRING" id="1434111.MSLAZ_2821"/>
<dbReference type="SUPFAM" id="SSF143100">
    <property type="entry name" value="TTHA1013/TTHA0281-like"/>
    <property type="match status" value="1"/>
</dbReference>